<keyword evidence="2" id="KW-1185">Reference proteome</keyword>
<comment type="caution">
    <text evidence="1">The sequence shown here is derived from an EMBL/GenBank/DDBJ whole genome shotgun (WGS) entry which is preliminary data.</text>
</comment>
<organism evidence="1 2">
    <name type="scientific">Thalassospira xianhensis MCCC 1A02616</name>
    <dbReference type="NCBI Taxonomy" id="1177929"/>
    <lineage>
        <taxon>Bacteria</taxon>
        <taxon>Pseudomonadati</taxon>
        <taxon>Pseudomonadota</taxon>
        <taxon>Alphaproteobacteria</taxon>
        <taxon>Rhodospirillales</taxon>
        <taxon>Thalassospiraceae</taxon>
        <taxon>Thalassospira</taxon>
    </lineage>
</organism>
<evidence type="ECO:0000313" key="2">
    <source>
        <dbReference type="Proteomes" id="UP000252419"/>
    </source>
</evidence>
<dbReference type="Proteomes" id="UP000252419">
    <property type="component" value="Unassembled WGS sequence"/>
</dbReference>
<proteinExistence type="predicted"/>
<dbReference type="EMBL" id="JPWA01000053">
    <property type="protein sequence ID" value="RCK03656.1"/>
    <property type="molecule type" value="Genomic_DNA"/>
</dbReference>
<gene>
    <name evidence="1" type="ORF">TH5_24320</name>
</gene>
<dbReference type="RefSeq" id="WP_114123966.1">
    <property type="nucleotide sequence ID" value="NZ_JPWA01000053.1"/>
</dbReference>
<name>A0A367U5S4_9PROT</name>
<dbReference type="AlphaFoldDB" id="A0A367U5S4"/>
<reference evidence="1 2" key="1">
    <citation type="submission" date="2014-07" db="EMBL/GenBank/DDBJ databases">
        <title>Draft genome sequence of Thalassospira xianhensis P-4 (MCCC 1A02616).</title>
        <authorList>
            <person name="Lai Q."/>
            <person name="Shao Z."/>
        </authorList>
    </citation>
    <scope>NUCLEOTIDE SEQUENCE [LARGE SCALE GENOMIC DNA]</scope>
    <source>
        <strain evidence="1 2">MCCC 1A02616</strain>
    </source>
</reference>
<evidence type="ECO:0000313" key="1">
    <source>
        <dbReference type="EMBL" id="RCK03656.1"/>
    </source>
</evidence>
<protein>
    <recommendedName>
        <fullName evidence="3">Cell division protein FtsL</fullName>
    </recommendedName>
</protein>
<accession>A0A367U5S4</accession>
<sequence length="147" mass="16493">MTRAMTFIGLFLTIVIGAGTYWVSHEVERLEKQYAVIQSDILNEQETIHVLDAEWSYLNSPQRVETLANTYLKLDQISPLQMASIDDLPENADLHQYRLDKFGEAVAFLPVPRARPDELAPDEAAEAMIINSPSLAATRSDAQEGME</sequence>
<evidence type="ECO:0008006" key="3">
    <source>
        <dbReference type="Google" id="ProtNLM"/>
    </source>
</evidence>